<dbReference type="Gene3D" id="3.30.300.30">
    <property type="match status" value="1"/>
</dbReference>
<dbReference type="InterPro" id="IPR025110">
    <property type="entry name" value="AMP-bd_C"/>
</dbReference>
<accession>A0A1Y5TX33</accession>
<keyword evidence="6" id="KW-1185">Reference proteome</keyword>
<organism evidence="5 6">
    <name type="scientific">Oceanibacterium hippocampi</name>
    <dbReference type="NCBI Taxonomy" id="745714"/>
    <lineage>
        <taxon>Bacteria</taxon>
        <taxon>Pseudomonadati</taxon>
        <taxon>Pseudomonadota</taxon>
        <taxon>Alphaproteobacteria</taxon>
        <taxon>Sneathiellales</taxon>
        <taxon>Sneathiellaceae</taxon>
        <taxon>Oceanibacterium</taxon>
    </lineage>
</organism>
<dbReference type="OrthoDB" id="9803968at2"/>
<dbReference type="EC" id="6.2.1.3" evidence="5"/>
<dbReference type="Pfam" id="PF13193">
    <property type="entry name" value="AMP-binding_C"/>
    <property type="match status" value="1"/>
</dbReference>
<dbReference type="PANTHER" id="PTHR43201:SF5">
    <property type="entry name" value="MEDIUM-CHAIN ACYL-COA LIGASE ACSF2, MITOCHONDRIAL"/>
    <property type="match status" value="1"/>
</dbReference>
<dbReference type="AlphaFoldDB" id="A0A1Y5TX33"/>
<dbReference type="EMBL" id="FWFR01000003">
    <property type="protein sequence ID" value="SLN72614.1"/>
    <property type="molecule type" value="Genomic_DNA"/>
</dbReference>
<dbReference type="Gene3D" id="3.40.50.12780">
    <property type="entry name" value="N-terminal domain of ligase-like"/>
    <property type="match status" value="1"/>
</dbReference>
<dbReference type="InParanoid" id="A0A1Y5TX33"/>
<evidence type="ECO:0000256" key="1">
    <source>
        <dbReference type="ARBA" id="ARBA00006432"/>
    </source>
</evidence>
<evidence type="ECO:0000313" key="5">
    <source>
        <dbReference type="EMBL" id="SLN72614.1"/>
    </source>
</evidence>
<evidence type="ECO:0000259" key="4">
    <source>
        <dbReference type="Pfam" id="PF13193"/>
    </source>
</evidence>
<dbReference type="Pfam" id="PF00501">
    <property type="entry name" value="AMP-binding"/>
    <property type="match status" value="1"/>
</dbReference>
<dbReference type="PANTHER" id="PTHR43201">
    <property type="entry name" value="ACYL-COA SYNTHETASE"/>
    <property type="match status" value="1"/>
</dbReference>
<dbReference type="RefSeq" id="WP_085884829.1">
    <property type="nucleotide sequence ID" value="NZ_FWFR01000003.1"/>
</dbReference>
<evidence type="ECO:0000259" key="3">
    <source>
        <dbReference type="Pfam" id="PF00501"/>
    </source>
</evidence>
<evidence type="ECO:0000313" key="6">
    <source>
        <dbReference type="Proteomes" id="UP000193200"/>
    </source>
</evidence>
<feature type="domain" description="AMP-dependent synthetase/ligase" evidence="3">
    <location>
        <begin position="14"/>
        <end position="393"/>
    </location>
</feature>
<protein>
    <submittedName>
        <fullName evidence="5">Long-chain-fatty-acid--CoA ligase</fullName>
        <ecNumber evidence="5">6.2.1.3</ecNumber>
    </submittedName>
</protein>
<dbReference type="SUPFAM" id="SSF56801">
    <property type="entry name" value="Acetyl-CoA synthetase-like"/>
    <property type="match status" value="1"/>
</dbReference>
<keyword evidence="2 5" id="KW-0436">Ligase</keyword>
<reference evidence="5 6" key="1">
    <citation type="submission" date="2017-03" db="EMBL/GenBank/DDBJ databases">
        <authorList>
            <person name="Afonso C.L."/>
            <person name="Miller P.J."/>
            <person name="Scott M.A."/>
            <person name="Spackman E."/>
            <person name="Goraichik I."/>
            <person name="Dimitrov K.M."/>
            <person name="Suarez D.L."/>
            <person name="Swayne D.E."/>
        </authorList>
    </citation>
    <scope>NUCLEOTIDE SEQUENCE [LARGE SCALE GENOMIC DNA]</scope>
    <source>
        <strain evidence="5 6">CECT 7691</strain>
    </source>
</reference>
<dbReference type="InterPro" id="IPR045851">
    <property type="entry name" value="AMP-bd_C_sf"/>
</dbReference>
<evidence type="ECO:0000256" key="2">
    <source>
        <dbReference type="ARBA" id="ARBA00022598"/>
    </source>
</evidence>
<gene>
    <name evidence="5" type="primary">lcfB_13</name>
    <name evidence="5" type="ORF">OCH7691_03491</name>
</gene>
<feature type="domain" description="AMP-binding enzyme C-terminal" evidence="4">
    <location>
        <begin position="444"/>
        <end position="516"/>
    </location>
</feature>
<sequence>MNPYIGLSYGLALDRVVATFGDREALVFEDRRLSFTEAREEIDRASARLGSLGLARGDKVSIWMPNRPEFIWYWLGAAQIGLVPVVLNTRLKLEEAAYQFEQSDSRAIIVPGDGAFHDFLGDVLTLCPELQDGPLGSDGASRLPKLRHVIAIDPSEKGASGVTHWPGPNDSALPVPPLETNPDAPGMIAYSSGTTALPKGAMLNHTGFRKAWDHGERFDQQADDRLFLAVPLFGILANVNGVLTCWSRGSCVVLERRFDPRRAIEVIERERCTFTYLFPIMIEQILNHPDYRPERTRSLRTGIISGTDGEVMRRVAEDLRMPGYLTSYGMTETSSAVTRTYWTDPDDIRRTTHGTPLPDIEVEIRDIANDAPLPAGQEGQICIRGYNIMIGYYNNPEANAAAFSDDGFFRTGDLGYMTPEGRMVFLRRIKDGYKHKGFNVSTSEVEKALAEHPDVSEAAVVGLPNRLAGEVGAAFVIAEPGRTIDPTDIRSFLKSRLATYKLPAHVFQVDEFPLTAGTGKIRKFQLRDMAIASLKAKADSRQ</sequence>
<comment type="similarity">
    <text evidence="1">Belongs to the ATP-dependent AMP-binding enzyme family.</text>
</comment>
<dbReference type="GO" id="GO:0004467">
    <property type="term" value="F:long-chain fatty acid-CoA ligase activity"/>
    <property type="evidence" value="ECO:0007669"/>
    <property type="project" value="UniProtKB-EC"/>
</dbReference>
<dbReference type="InterPro" id="IPR000873">
    <property type="entry name" value="AMP-dep_synth/lig_dom"/>
</dbReference>
<dbReference type="Proteomes" id="UP000193200">
    <property type="component" value="Unassembled WGS sequence"/>
</dbReference>
<dbReference type="GO" id="GO:0031956">
    <property type="term" value="F:medium-chain fatty acid-CoA ligase activity"/>
    <property type="evidence" value="ECO:0007669"/>
    <property type="project" value="TreeGrafter"/>
</dbReference>
<name>A0A1Y5TX33_9PROT</name>
<proteinExistence type="inferred from homology"/>
<dbReference type="InterPro" id="IPR042099">
    <property type="entry name" value="ANL_N_sf"/>
</dbReference>